<dbReference type="RefSeq" id="WP_386350541.1">
    <property type="nucleotide sequence ID" value="NZ_JBHSFG010000076.1"/>
</dbReference>
<evidence type="ECO:0000313" key="1">
    <source>
        <dbReference type="EMBL" id="MFC4470205.1"/>
    </source>
</evidence>
<keyword evidence="2" id="KW-1185">Reference proteome</keyword>
<proteinExistence type="predicted"/>
<dbReference type="Proteomes" id="UP001596012">
    <property type="component" value="Unassembled WGS sequence"/>
</dbReference>
<protein>
    <submittedName>
        <fullName evidence="1">Uncharacterized protein</fullName>
    </submittedName>
</protein>
<accession>A0ABV8YZU2</accession>
<dbReference type="EMBL" id="JBHSFG010000076">
    <property type="protein sequence ID" value="MFC4470205.1"/>
    <property type="molecule type" value="Genomic_DNA"/>
</dbReference>
<organism evidence="1 2">
    <name type="scientific">Streptomyces xiangluensis</name>
    <dbReference type="NCBI Taxonomy" id="2665720"/>
    <lineage>
        <taxon>Bacteria</taxon>
        <taxon>Bacillati</taxon>
        <taxon>Actinomycetota</taxon>
        <taxon>Actinomycetes</taxon>
        <taxon>Kitasatosporales</taxon>
        <taxon>Streptomycetaceae</taxon>
        <taxon>Streptomyces</taxon>
    </lineage>
</organism>
<reference evidence="2" key="1">
    <citation type="journal article" date="2019" name="Int. J. Syst. Evol. Microbiol.">
        <title>The Global Catalogue of Microorganisms (GCM) 10K type strain sequencing project: providing services to taxonomists for standard genome sequencing and annotation.</title>
        <authorList>
            <consortium name="The Broad Institute Genomics Platform"/>
            <consortium name="The Broad Institute Genome Sequencing Center for Infectious Disease"/>
            <person name="Wu L."/>
            <person name="Ma J."/>
        </authorList>
    </citation>
    <scope>NUCLEOTIDE SEQUENCE [LARGE SCALE GENOMIC DNA]</scope>
    <source>
        <strain evidence="2">DT43</strain>
    </source>
</reference>
<sequence length="70" mass="7939">MPFWSATFPIRTTHGHSGVHIFIVDVDHYEDARRHALARADLPEARRHRRNAALDTQALTVTEIPPGWGV</sequence>
<evidence type="ECO:0000313" key="2">
    <source>
        <dbReference type="Proteomes" id="UP001596012"/>
    </source>
</evidence>
<name>A0ABV8YZU2_9ACTN</name>
<comment type="caution">
    <text evidence="1">The sequence shown here is derived from an EMBL/GenBank/DDBJ whole genome shotgun (WGS) entry which is preliminary data.</text>
</comment>
<gene>
    <name evidence="1" type="ORF">ACFPH6_37875</name>
</gene>